<evidence type="ECO:0000313" key="9">
    <source>
        <dbReference type="EMBL" id="KAF2073297.1"/>
    </source>
</evidence>
<gene>
    <name evidence="9" type="ORF">CYY_005396</name>
</gene>
<feature type="active site" description="Proton donor" evidence="3">
    <location>
        <position position="186"/>
    </location>
</feature>
<dbReference type="Gene3D" id="1.10.1300.10">
    <property type="entry name" value="3'5'-cyclic nucleotide phosphodiesterase, catalytic domain"/>
    <property type="match status" value="1"/>
</dbReference>
<dbReference type="AlphaFoldDB" id="A0A8J4PTL4"/>
<dbReference type="GO" id="GO:0007165">
    <property type="term" value="P:signal transduction"/>
    <property type="evidence" value="ECO:0007669"/>
    <property type="project" value="InterPro"/>
</dbReference>
<dbReference type="PANTHER" id="PTHR11347">
    <property type="entry name" value="CYCLIC NUCLEOTIDE PHOSPHODIESTERASE"/>
    <property type="match status" value="1"/>
</dbReference>
<evidence type="ECO:0000256" key="7">
    <source>
        <dbReference type="SAM" id="MobiDB-lite"/>
    </source>
</evidence>
<evidence type="ECO:0000256" key="2">
    <source>
        <dbReference type="ARBA" id="ARBA00022801"/>
    </source>
</evidence>
<organism evidence="9 10">
    <name type="scientific">Polysphondylium violaceum</name>
    <dbReference type="NCBI Taxonomy" id="133409"/>
    <lineage>
        <taxon>Eukaryota</taxon>
        <taxon>Amoebozoa</taxon>
        <taxon>Evosea</taxon>
        <taxon>Eumycetozoa</taxon>
        <taxon>Dictyostelia</taxon>
        <taxon>Dictyosteliales</taxon>
        <taxon>Dictyosteliaceae</taxon>
        <taxon>Polysphondylium</taxon>
    </lineage>
</organism>
<comment type="caution">
    <text evidence="9">The sequence shown here is derived from an EMBL/GenBank/DDBJ whole genome shotgun (WGS) entry which is preliminary data.</text>
</comment>
<dbReference type="InterPro" id="IPR023088">
    <property type="entry name" value="PDEase"/>
</dbReference>
<dbReference type="Pfam" id="PF00233">
    <property type="entry name" value="PDEase_I"/>
    <property type="match status" value="1"/>
</dbReference>
<feature type="binding site" evidence="4">
    <location>
        <position position="388"/>
    </location>
    <ligand>
        <name>AMP</name>
        <dbReference type="ChEBI" id="CHEBI:456215"/>
    </ligand>
</feature>
<dbReference type="EMBL" id="AJWJ01000214">
    <property type="protein sequence ID" value="KAF2073297.1"/>
    <property type="molecule type" value="Genomic_DNA"/>
</dbReference>
<feature type="binding site" evidence="5">
    <location>
        <position position="226"/>
    </location>
    <ligand>
        <name>Zn(2+)</name>
        <dbReference type="ChEBI" id="CHEBI:29105"/>
        <label>1</label>
    </ligand>
</feature>
<reference evidence="9" key="1">
    <citation type="submission" date="2020-01" db="EMBL/GenBank/DDBJ databases">
        <title>Development of genomics and gene disruption for Polysphondylium violaceum indicates a role for the polyketide synthase stlB in stalk morphogenesis.</title>
        <authorList>
            <person name="Narita B."/>
            <person name="Kawabe Y."/>
            <person name="Kin K."/>
            <person name="Saito T."/>
            <person name="Gibbs R."/>
            <person name="Kuspa A."/>
            <person name="Muzny D."/>
            <person name="Queller D."/>
            <person name="Richards S."/>
            <person name="Strassman J."/>
            <person name="Sucgang R."/>
            <person name="Worley K."/>
            <person name="Schaap P."/>
        </authorList>
    </citation>
    <scope>NUCLEOTIDE SEQUENCE</scope>
    <source>
        <strain evidence="9">QSvi11</strain>
    </source>
</reference>
<dbReference type="PRINTS" id="PR00387">
    <property type="entry name" value="PDIESTERASE1"/>
</dbReference>
<feature type="domain" description="PDEase" evidence="8">
    <location>
        <begin position="91"/>
        <end position="429"/>
    </location>
</feature>
<feature type="binding site" evidence="5">
    <location>
        <position position="227"/>
    </location>
    <ligand>
        <name>Zn(2+)</name>
        <dbReference type="ChEBI" id="CHEBI:29105"/>
        <label>1</label>
    </ligand>
</feature>
<feature type="binding site" evidence="5">
    <location>
        <position position="190"/>
    </location>
    <ligand>
        <name>Zn(2+)</name>
        <dbReference type="ChEBI" id="CHEBI:29105"/>
        <label>1</label>
    </ligand>
</feature>
<feature type="compositionally biased region" description="Low complexity" evidence="7">
    <location>
        <begin position="10"/>
        <end position="19"/>
    </location>
</feature>
<dbReference type="GO" id="GO:0046872">
    <property type="term" value="F:metal ion binding"/>
    <property type="evidence" value="ECO:0007669"/>
    <property type="project" value="UniProtKB-KW"/>
</dbReference>
<dbReference type="PROSITE" id="PS00126">
    <property type="entry name" value="PDEASE_I_1"/>
    <property type="match status" value="1"/>
</dbReference>
<comment type="similarity">
    <text evidence="6">Belongs to the cyclic nucleotide phosphodiesterase family.</text>
</comment>
<dbReference type="InterPro" id="IPR023174">
    <property type="entry name" value="PDEase_CS"/>
</dbReference>
<evidence type="ECO:0000256" key="5">
    <source>
        <dbReference type="PIRSR" id="PIRSR623088-3"/>
    </source>
</evidence>
<sequence length="429" mass="48820">MLQMSVFKHTTSASSSSTAQGVDTEPSKPSPITTEDDDGGNLQRKSVGNNNNSSINHSNAKASSSNEYNSTNNSNISISSSNTSSSGGSGENNSRNVQDKENINIKQTNSNNNVSFDVNSNNSNNNRQEIFSIDFSALSKSKQELIDLGYNIFEETGLVKDLDVNKETVYSYLEAVKESYRDNPFHSFKHAITVTQMIFIIFIKAKLLNILTPIEKLSLIIASICHDLDHPALSNRFQINMKSSLAQQYNNKSVLENHHLAVCIRILLEENGQNLLRKLSDQEREQLYEKIKILILATDMENHFNYKKQFDDILSSFSWENTQHRDLLLIMLLKSADISNELRSFEISNEWAHALMQEFFNQSDLEKENNLPLTPFMEREKVILNTTQISFIDKFLLPSYNSLQTVLPPLEDFITRINENRLLWEQSTN</sequence>
<dbReference type="Proteomes" id="UP000695562">
    <property type="component" value="Unassembled WGS sequence"/>
</dbReference>
<evidence type="ECO:0000256" key="1">
    <source>
        <dbReference type="ARBA" id="ARBA00022723"/>
    </source>
</evidence>
<evidence type="ECO:0000313" key="10">
    <source>
        <dbReference type="Proteomes" id="UP000695562"/>
    </source>
</evidence>
<keyword evidence="1 5" id="KW-0479">Metal-binding</keyword>
<dbReference type="GO" id="GO:0004114">
    <property type="term" value="F:3',5'-cyclic-nucleotide phosphodiesterase activity"/>
    <property type="evidence" value="ECO:0007669"/>
    <property type="project" value="InterPro"/>
</dbReference>
<dbReference type="InterPro" id="IPR036971">
    <property type="entry name" value="PDEase_catalytic_dom_sf"/>
</dbReference>
<feature type="binding site" evidence="4">
    <location>
        <begin position="186"/>
        <end position="190"/>
    </location>
    <ligand>
        <name>AMP</name>
        <dbReference type="ChEBI" id="CHEBI:456215"/>
    </ligand>
</feature>
<dbReference type="PROSITE" id="PS51845">
    <property type="entry name" value="PDEASE_I_2"/>
    <property type="match status" value="1"/>
</dbReference>
<evidence type="ECO:0000256" key="3">
    <source>
        <dbReference type="PIRSR" id="PIRSR623088-1"/>
    </source>
</evidence>
<evidence type="ECO:0000259" key="8">
    <source>
        <dbReference type="PROSITE" id="PS51845"/>
    </source>
</evidence>
<keyword evidence="10" id="KW-1185">Reference proteome</keyword>
<evidence type="ECO:0000256" key="6">
    <source>
        <dbReference type="RuleBase" id="RU363067"/>
    </source>
</evidence>
<feature type="binding site" evidence="4">
    <location>
        <position position="337"/>
    </location>
    <ligand>
        <name>AMP</name>
        <dbReference type="ChEBI" id="CHEBI:456215"/>
    </ligand>
</feature>
<feature type="region of interest" description="Disordered" evidence="7">
    <location>
        <begin position="1"/>
        <end position="98"/>
    </location>
</feature>
<proteinExistence type="inferred from homology"/>
<dbReference type="SUPFAM" id="SSF109604">
    <property type="entry name" value="HD-domain/PDEase-like"/>
    <property type="match status" value="1"/>
</dbReference>
<feature type="binding site" evidence="4">
    <location>
        <position position="227"/>
    </location>
    <ligand>
        <name>AMP</name>
        <dbReference type="ChEBI" id="CHEBI:456215"/>
    </ligand>
</feature>
<evidence type="ECO:0000256" key="4">
    <source>
        <dbReference type="PIRSR" id="PIRSR623088-2"/>
    </source>
</evidence>
<dbReference type="InterPro" id="IPR002073">
    <property type="entry name" value="PDEase_catalytic_dom"/>
</dbReference>
<comment type="cofactor">
    <cofactor evidence="6">
        <name>a divalent metal cation</name>
        <dbReference type="ChEBI" id="CHEBI:60240"/>
    </cofactor>
    <text evidence="6">Binds 2 divalent metal cations per subunit. Site 1 may preferentially bind zinc ions, while site 2 has a preference for magnesium and/or manganese ions.</text>
</comment>
<dbReference type="OrthoDB" id="17741at2759"/>
<protein>
    <recommendedName>
        <fullName evidence="6">Phosphodiesterase</fullName>
        <ecNumber evidence="6">3.1.4.-</ecNumber>
    </recommendedName>
</protein>
<feature type="compositionally biased region" description="Low complexity" evidence="7">
    <location>
        <begin position="46"/>
        <end position="94"/>
    </location>
</feature>
<accession>A0A8J4PTL4</accession>
<dbReference type="EC" id="3.1.4.-" evidence="6"/>
<feature type="binding site" evidence="5">
    <location>
        <position position="337"/>
    </location>
    <ligand>
        <name>Zn(2+)</name>
        <dbReference type="ChEBI" id="CHEBI:29105"/>
        <label>1</label>
    </ligand>
</feature>
<name>A0A8J4PTL4_9MYCE</name>
<keyword evidence="2 6" id="KW-0378">Hydrolase</keyword>
<feature type="binding site" evidence="5">
    <location>
        <position position="227"/>
    </location>
    <ligand>
        <name>Zn(2+)</name>
        <dbReference type="ChEBI" id="CHEBI:29105"/>
        <label>2</label>
    </ligand>
</feature>